<feature type="domain" description="MOSC" evidence="1">
    <location>
        <begin position="131"/>
        <end position="276"/>
    </location>
</feature>
<dbReference type="Proteomes" id="UP000308760">
    <property type="component" value="Unassembled WGS sequence"/>
</dbReference>
<dbReference type="GO" id="GO:0030170">
    <property type="term" value="F:pyridoxal phosphate binding"/>
    <property type="evidence" value="ECO:0007669"/>
    <property type="project" value="InterPro"/>
</dbReference>
<reference evidence="3" key="1">
    <citation type="submission" date="2019-04" db="EMBL/GenBank/DDBJ databases">
        <title>Nocardioides xinjiangensis sp. nov.</title>
        <authorList>
            <person name="Liu S."/>
        </authorList>
    </citation>
    <scope>NUCLEOTIDE SEQUENCE [LARGE SCALE GENOMIC DNA]</scope>
    <source>
        <strain evidence="3">18</strain>
    </source>
</reference>
<evidence type="ECO:0000313" key="2">
    <source>
        <dbReference type="EMBL" id="THV41868.1"/>
    </source>
</evidence>
<dbReference type="InterPro" id="IPR011037">
    <property type="entry name" value="Pyrv_Knase-like_insert_dom_sf"/>
</dbReference>
<dbReference type="Pfam" id="PF03476">
    <property type="entry name" value="MOSC_N"/>
    <property type="match status" value="1"/>
</dbReference>
<dbReference type="RefSeq" id="WP_136534231.1">
    <property type="nucleotide sequence ID" value="NZ_STGY01000037.1"/>
</dbReference>
<dbReference type="Pfam" id="PF03473">
    <property type="entry name" value="MOSC"/>
    <property type="match status" value="1"/>
</dbReference>
<dbReference type="InterPro" id="IPR005302">
    <property type="entry name" value="MoCF_Sase_C"/>
</dbReference>
<keyword evidence="3" id="KW-1185">Reference proteome</keyword>
<dbReference type="OrthoDB" id="9793178at2"/>
<sequence>MASVAGVWRYPVKSARGEALDVAEVSPNGLIGDRAWACVDNGPASDPALVGSAKQPRMWGGMLDVDTRTDEDGVHISIGDLSAIVGSPAADKALSSHLGRPVRLINEVPADAKLRRLMPAQSGLVPSWMANTAPGEELTTGFAASRTEAGARFHDFGAVHIVTTGELSRLAERLDRASVPPSRFRPNLLLELDSDPAPGTRITWGETVLSVQVPTPRCIVPSIPGGGAPLDKQLSATLAHHYRTEIGDYGKAARFGFYAEVLQPGPVHQGQAVELEQPDERRV</sequence>
<dbReference type="InterPro" id="IPR005303">
    <property type="entry name" value="MOCOS_middle"/>
</dbReference>
<evidence type="ECO:0000313" key="3">
    <source>
        <dbReference type="Proteomes" id="UP000308760"/>
    </source>
</evidence>
<proteinExistence type="predicted"/>
<name>A0A4S8QBY7_9ACTN</name>
<dbReference type="GO" id="GO:0003824">
    <property type="term" value="F:catalytic activity"/>
    <property type="evidence" value="ECO:0007669"/>
    <property type="project" value="InterPro"/>
</dbReference>
<dbReference type="GO" id="GO:0030151">
    <property type="term" value="F:molybdenum ion binding"/>
    <property type="evidence" value="ECO:0007669"/>
    <property type="project" value="InterPro"/>
</dbReference>
<dbReference type="Gene3D" id="2.40.33.20">
    <property type="entry name" value="PK beta-barrel domain-like"/>
    <property type="match status" value="1"/>
</dbReference>
<gene>
    <name evidence="2" type="ORF">FAB82_09105</name>
</gene>
<reference evidence="2 3" key="2">
    <citation type="submission" date="2019-05" db="EMBL/GenBank/DDBJ databases">
        <title>Glycomyces buryatensis sp. nov.</title>
        <authorList>
            <person name="Nikitina E."/>
        </authorList>
    </citation>
    <scope>NUCLEOTIDE SEQUENCE [LARGE SCALE GENOMIC DNA]</scope>
    <source>
        <strain evidence="2 3">18</strain>
    </source>
</reference>
<dbReference type="PROSITE" id="PS51340">
    <property type="entry name" value="MOSC"/>
    <property type="match status" value="1"/>
</dbReference>
<organism evidence="2 3">
    <name type="scientific">Glycomyces buryatensis</name>
    <dbReference type="NCBI Taxonomy" id="2570927"/>
    <lineage>
        <taxon>Bacteria</taxon>
        <taxon>Bacillati</taxon>
        <taxon>Actinomycetota</taxon>
        <taxon>Actinomycetes</taxon>
        <taxon>Glycomycetales</taxon>
        <taxon>Glycomycetaceae</taxon>
        <taxon>Glycomyces</taxon>
    </lineage>
</organism>
<dbReference type="SUPFAM" id="SSF50800">
    <property type="entry name" value="PK beta-barrel domain-like"/>
    <property type="match status" value="1"/>
</dbReference>
<dbReference type="EMBL" id="STGY01000037">
    <property type="protein sequence ID" value="THV41868.1"/>
    <property type="molecule type" value="Genomic_DNA"/>
</dbReference>
<evidence type="ECO:0000259" key="1">
    <source>
        <dbReference type="PROSITE" id="PS51340"/>
    </source>
</evidence>
<accession>A0A4S8QBY7</accession>
<comment type="caution">
    <text evidence="2">The sequence shown here is derived from an EMBL/GenBank/DDBJ whole genome shotgun (WGS) entry which is preliminary data.</text>
</comment>
<dbReference type="AlphaFoldDB" id="A0A4S8QBY7"/>
<protein>
    <submittedName>
        <fullName evidence="2">MOSC domain-containing protein</fullName>
    </submittedName>
</protein>